<comment type="caution">
    <text evidence="1">The sequence shown here is derived from an EMBL/GenBank/DDBJ whole genome shotgun (WGS) entry which is preliminary data.</text>
</comment>
<dbReference type="Proteomes" id="UP000266649">
    <property type="component" value="Unassembled WGS sequence"/>
</dbReference>
<dbReference type="EMBL" id="QXXQ01000005">
    <property type="protein sequence ID" value="RID91848.1"/>
    <property type="molecule type" value="Genomic_DNA"/>
</dbReference>
<reference evidence="1 2" key="1">
    <citation type="submission" date="2018-09" db="EMBL/GenBank/DDBJ databases">
        <title>Gemmobacter lutimaris sp. nov., a marine bacterium isolated from tidal flat.</title>
        <authorList>
            <person name="Lee D.W."/>
            <person name="Yoo Y."/>
            <person name="Kim J.-J."/>
            <person name="Kim B.S."/>
        </authorList>
    </citation>
    <scope>NUCLEOTIDE SEQUENCE [LARGE SCALE GENOMIC DNA]</scope>
    <source>
        <strain evidence="1 2">YJ-T1-11</strain>
    </source>
</reference>
<evidence type="ECO:0000313" key="2">
    <source>
        <dbReference type="Proteomes" id="UP000266649"/>
    </source>
</evidence>
<accession>A0A398BTR5</accession>
<sequence length="136" mass="14733">MKTSVTNKITTGHFSLRDSFDIPAGTPVIFGAPDCDGKPFPHWVLAEETAARLSGNPHDAARRFIVVHPDHVTPAPGDGYAAQLAHSRANLPTLAEVRAMARREKREIVQRVLMADDTIACIKAGPRGGLKILGRF</sequence>
<dbReference type="RefSeq" id="WP_119134909.1">
    <property type="nucleotide sequence ID" value="NZ_QXXQ01000005.1"/>
</dbReference>
<proteinExistence type="predicted"/>
<name>A0A398BTR5_9RHOB</name>
<dbReference type="OrthoDB" id="5465390at2"/>
<protein>
    <submittedName>
        <fullName evidence="1">Uncharacterized protein</fullName>
    </submittedName>
</protein>
<evidence type="ECO:0000313" key="1">
    <source>
        <dbReference type="EMBL" id="RID91848.1"/>
    </source>
</evidence>
<dbReference type="AlphaFoldDB" id="A0A398BTR5"/>
<keyword evidence="2" id="KW-1185">Reference proteome</keyword>
<organism evidence="1 2">
    <name type="scientific">Gemmobacter lutimaris</name>
    <dbReference type="NCBI Taxonomy" id="2306023"/>
    <lineage>
        <taxon>Bacteria</taxon>
        <taxon>Pseudomonadati</taxon>
        <taxon>Pseudomonadota</taxon>
        <taxon>Alphaproteobacteria</taxon>
        <taxon>Rhodobacterales</taxon>
        <taxon>Paracoccaceae</taxon>
        <taxon>Gemmobacter</taxon>
    </lineage>
</organism>
<gene>
    <name evidence="1" type="ORF">D2N39_11465</name>
</gene>